<keyword evidence="15" id="KW-1185">Reference proteome</keyword>
<evidence type="ECO:0000256" key="6">
    <source>
        <dbReference type="ARBA" id="ARBA00022667"/>
    </source>
</evidence>
<dbReference type="Proteomes" id="UP001630127">
    <property type="component" value="Unassembled WGS sequence"/>
</dbReference>
<evidence type="ECO:0000256" key="5">
    <source>
        <dbReference type="ARBA" id="ARBA00022614"/>
    </source>
</evidence>
<keyword evidence="9" id="KW-0611">Plant defense</keyword>
<dbReference type="GO" id="GO:0051607">
    <property type="term" value="P:defense response to virus"/>
    <property type="evidence" value="ECO:0007669"/>
    <property type="project" value="UniProtKB-ARBA"/>
</dbReference>
<keyword evidence="10" id="KW-0067">ATP-binding</keyword>
<dbReference type="Pfam" id="PF23598">
    <property type="entry name" value="LRR_14"/>
    <property type="match status" value="1"/>
</dbReference>
<dbReference type="PANTHER" id="PTHR23155">
    <property type="entry name" value="DISEASE RESISTANCE PROTEIN RP"/>
    <property type="match status" value="1"/>
</dbReference>
<evidence type="ECO:0000259" key="13">
    <source>
        <dbReference type="Pfam" id="PF23598"/>
    </source>
</evidence>
<accession>A0ABD2YWK8</accession>
<dbReference type="Gene3D" id="1.10.10.10">
    <property type="entry name" value="Winged helix-like DNA-binding domain superfamily/Winged helix DNA-binding domain"/>
    <property type="match status" value="1"/>
</dbReference>
<keyword evidence="7" id="KW-0677">Repeat</keyword>
<reference evidence="14 15" key="1">
    <citation type="submission" date="2024-11" db="EMBL/GenBank/DDBJ databases">
        <title>A near-complete genome assembly of Cinchona calisaya.</title>
        <authorList>
            <person name="Lian D.C."/>
            <person name="Zhao X.W."/>
            <person name="Wei L."/>
        </authorList>
    </citation>
    <scope>NUCLEOTIDE SEQUENCE [LARGE SCALE GENOMIC DNA]</scope>
    <source>
        <tissue evidence="14">Nenye</tissue>
    </source>
</reference>
<keyword evidence="4" id="KW-0963">Cytoplasm</keyword>
<proteinExistence type="inferred from homology"/>
<dbReference type="Pfam" id="PF23559">
    <property type="entry name" value="WHD_DRP"/>
    <property type="match status" value="1"/>
</dbReference>
<comment type="function">
    <text evidence="1">Confers resistance to late blight (Phytophthora infestans) races carrying the avirulence gene Avr1. Resistance proteins guard the plant against pathogens that contain an appropriate avirulence protein via an indirect interaction with this avirulence protein. That triggers a defense system including the hypersensitive response, which restricts the pathogen growth.</text>
</comment>
<evidence type="ECO:0000259" key="11">
    <source>
        <dbReference type="Pfam" id="PF00931"/>
    </source>
</evidence>
<evidence type="ECO:0000313" key="14">
    <source>
        <dbReference type="EMBL" id="KAL3510639.1"/>
    </source>
</evidence>
<evidence type="ECO:0000256" key="10">
    <source>
        <dbReference type="ARBA" id="ARBA00022840"/>
    </source>
</evidence>
<feature type="domain" description="NB-ARC" evidence="11">
    <location>
        <begin position="324"/>
        <end position="480"/>
    </location>
</feature>
<organism evidence="14 15">
    <name type="scientific">Cinchona calisaya</name>
    <dbReference type="NCBI Taxonomy" id="153742"/>
    <lineage>
        <taxon>Eukaryota</taxon>
        <taxon>Viridiplantae</taxon>
        <taxon>Streptophyta</taxon>
        <taxon>Embryophyta</taxon>
        <taxon>Tracheophyta</taxon>
        <taxon>Spermatophyta</taxon>
        <taxon>Magnoliopsida</taxon>
        <taxon>eudicotyledons</taxon>
        <taxon>Gunneridae</taxon>
        <taxon>Pentapetalae</taxon>
        <taxon>asterids</taxon>
        <taxon>lamiids</taxon>
        <taxon>Gentianales</taxon>
        <taxon>Rubiaceae</taxon>
        <taxon>Cinchonoideae</taxon>
        <taxon>Cinchoneae</taxon>
        <taxon>Cinchona</taxon>
    </lineage>
</organism>
<feature type="domain" description="Disease resistance R13L4/SHOC-2-like LRR" evidence="13">
    <location>
        <begin position="700"/>
        <end position="1018"/>
    </location>
</feature>
<dbReference type="FunFam" id="1.10.10.10:FF:000322">
    <property type="entry name" value="Probable disease resistance protein At1g63360"/>
    <property type="match status" value="1"/>
</dbReference>
<dbReference type="SUPFAM" id="SSF52540">
    <property type="entry name" value="P-loop containing nucleoside triphosphate hydrolases"/>
    <property type="match status" value="1"/>
</dbReference>
<dbReference type="EMBL" id="JBJUIK010000012">
    <property type="protein sequence ID" value="KAL3510639.1"/>
    <property type="molecule type" value="Genomic_DNA"/>
</dbReference>
<comment type="subcellular location">
    <subcellularLocation>
        <location evidence="2">Cytoplasm</location>
    </subcellularLocation>
</comment>
<comment type="caution">
    <text evidence="14">The sequence shown here is derived from an EMBL/GenBank/DDBJ whole genome shotgun (WGS) entry which is preliminary data.</text>
</comment>
<keyword evidence="5" id="KW-0433">Leucine-rich repeat</keyword>
<dbReference type="GO" id="GO:0005524">
    <property type="term" value="F:ATP binding"/>
    <property type="evidence" value="ECO:0007669"/>
    <property type="project" value="UniProtKB-KW"/>
</dbReference>
<evidence type="ECO:0000256" key="3">
    <source>
        <dbReference type="ARBA" id="ARBA00008894"/>
    </source>
</evidence>
<dbReference type="AlphaFoldDB" id="A0ABD2YWK8"/>
<dbReference type="InterPro" id="IPR055414">
    <property type="entry name" value="LRR_R13L4/SHOC2-like"/>
</dbReference>
<sequence>MAYAPVTCLIETLEHLLRFPYLVITIKELQIEGCLSGGTAADYPITDDVLKKFMKNTETMLNISCTELSYGDIYHFMYPGIIRKVNNRFARTFGDRLYLELCSDCYDVVDYACFVPNLLFSCFKSEYGIRKIKYYFCERAAKIVVLCNSLESLLYSLKDFANKCNDYEEKLKYLEGLVIDVAYRTEDYIEELLFDSEIELKMMNFVNRVCNVDRRSLIGSVDIEKDVKNIVSKKNGVYNYLQRTIKEVDSICKKVRSTRVELKIPVTENLQMEKIQVKQPVTENLQILDNSIDDSSRHISSWKTEVVGLDDDLLSLLDRLTMVPSGLERLAIVGMGGIGKTTLARRLFEDPLITYHFYVRAWVTVSQVHRVRDMLLGLLNCLTQVREERYMKSNEQLAEDLYRSLKGKRYLVVMDDLWDTKAWDDVKRCFPDDKNGSRIVLTTRLTKVANYVNSKWSPHCMTLLDVEHSWKLLHEKVLGKEGCPLELVEIGKRIARKCQGLPLAIVVVAGLLSRIKKTSDCWNGIANSISAFLDTDPEQCMKVLALSYNHLPNCQKACFLYMGAFPEDCEIEAQKLINLWVAEGFLEKKQAEYTDEGDYRPFSERKPVILEQLAEDYLEDLIGRSLVLVGKRSFSGKIKTCHIHDVLRDFCLKEAHTERFMHVLKRDAEGLPADINNQRRLSFQSDFSSDFDSVPSMPLVRSFMCFTLCSGFVPDILFSHFGFKLLRVLDVIFLRFEHFPVEITKLVRLRYLALTATFELPESLSKLRNLQTLIIHGPWIYRESGVVPTLLLEYWNMPWLRHLSTSVVCYLIDPFVIEKDIRCPLAPKHLQNLSTIAFANCTKEIFSIMPRLKKLGICETKEDYSSDESSKCLSNLVYLHQLQELKCSFYRQSTKARKINGLDAFPSNLRKLTLSWSYIPWESMIIIARLPNLEVLKLKNYAFQGPEWEPFGEGFHQLKHLLIENNDLVHWKATSSNFPRLQHLALRSCKLLEEIPFGVGEIPTLLLIKLHYCSKSAEISAKEIQEQIEGVDVDIRSNA</sequence>
<dbReference type="Pfam" id="PF00931">
    <property type="entry name" value="NB-ARC"/>
    <property type="match status" value="1"/>
</dbReference>
<dbReference type="PANTHER" id="PTHR23155:SF1152">
    <property type="entry name" value="AAA+ ATPASE DOMAIN-CONTAINING PROTEIN"/>
    <property type="match status" value="1"/>
</dbReference>
<dbReference type="InterPro" id="IPR032675">
    <property type="entry name" value="LRR_dom_sf"/>
</dbReference>
<dbReference type="InterPro" id="IPR036388">
    <property type="entry name" value="WH-like_DNA-bd_sf"/>
</dbReference>
<evidence type="ECO:0000259" key="12">
    <source>
        <dbReference type="Pfam" id="PF23559"/>
    </source>
</evidence>
<evidence type="ECO:0000256" key="7">
    <source>
        <dbReference type="ARBA" id="ARBA00022737"/>
    </source>
</evidence>
<dbReference type="InterPro" id="IPR058922">
    <property type="entry name" value="WHD_DRP"/>
</dbReference>
<evidence type="ECO:0000256" key="2">
    <source>
        <dbReference type="ARBA" id="ARBA00004496"/>
    </source>
</evidence>
<dbReference type="SUPFAM" id="SSF52058">
    <property type="entry name" value="L domain-like"/>
    <property type="match status" value="1"/>
</dbReference>
<dbReference type="Gene3D" id="1.20.5.4130">
    <property type="match status" value="1"/>
</dbReference>
<dbReference type="GO" id="GO:0009626">
    <property type="term" value="P:plant-type hypersensitive response"/>
    <property type="evidence" value="ECO:0007669"/>
    <property type="project" value="UniProtKB-KW"/>
</dbReference>
<keyword evidence="6" id="KW-0381">Hypersensitive response</keyword>
<evidence type="ECO:0000256" key="4">
    <source>
        <dbReference type="ARBA" id="ARBA00022490"/>
    </source>
</evidence>
<dbReference type="InterPro" id="IPR042197">
    <property type="entry name" value="Apaf_helical"/>
</dbReference>
<dbReference type="InterPro" id="IPR044974">
    <property type="entry name" value="Disease_R_plants"/>
</dbReference>
<name>A0ABD2YWK8_9GENT</name>
<evidence type="ECO:0000256" key="9">
    <source>
        <dbReference type="ARBA" id="ARBA00022821"/>
    </source>
</evidence>
<evidence type="ECO:0000313" key="15">
    <source>
        <dbReference type="Proteomes" id="UP001630127"/>
    </source>
</evidence>
<protein>
    <submittedName>
        <fullName evidence="14">Uncharacterized protein</fullName>
    </submittedName>
</protein>
<gene>
    <name evidence="14" type="ORF">ACH5RR_030040</name>
</gene>
<keyword evidence="8" id="KW-0547">Nucleotide-binding</keyword>
<dbReference type="PRINTS" id="PR00364">
    <property type="entry name" value="DISEASERSIST"/>
</dbReference>
<evidence type="ECO:0000256" key="8">
    <source>
        <dbReference type="ARBA" id="ARBA00022741"/>
    </source>
</evidence>
<comment type="similarity">
    <text evidence="3">Belongs to the disease resistance NB-LRR family.</text>
</comment>
<dbReference type="Gene3D" id="1.10.8.430">
    <property type="entry name" value="Helical domain of apoptotic protease-activating factors"/>
    <property type="match status" value="1"/>
</dbReference>
<dbReference type="GO" id="GO:0005737">
    <property type="term" value="C:cytoplasm"/>
    <property type="evidence" value="ECO:0007669"/>
    <property type="project" value="UniProtKB-SubCell"/>
</dbReference>
<dbReference type="InterPro" id="IPR027417">
    <property type="entry name" value="P-loop_NTPase"/>
</dbReference>
<dbReference type="Gene3D" id="3.80.10.10">
    <property type="entry name" value="Ribonuclease Inhibitor"/>
    <property type="match status" value="1"/>
</dbReference>
<evidence type="ECO:0000256" key="1">
    <source>
        <dbReference type="ARBA" id="ARBA00002074"/>
    </source>
</evidence>
<dbReference type="Gene3D" id="3.40.50.300">
    <property type="entry name" value="P-loop containing nucleotide triphosphate hydrolases"/>
    <property type="match status" value="1"/>
</dbReference>
<dbReference type="FunFam" id="3.40.50.300:FF:001091">
    <property type="entry name" value="Probable disease resistance protein At1g61300"/>
    <property type="match status" value="1"/>
</dbReference>
<dbReference type="InterPro" id="IPR002182">
    <property type="entry name" value="NB-ARC"/>
</dbReference>
<feature type="domain" description="Disease resistance protein winged helix" evidence="12">
    <location>
        <begin position="565"/>
        <end position="650"/>
    </location>
</feature>